<evidence type="ECO:0000256" key="3">
    <source>
        <dbReference type="ARBA" id="ARBA00019465"/>
    </source>
</evidence>
<dbReference type="Pfam" id="PF02558">
    <property type="entry name" value="ApbA"/>
    <property type="match status" value="1"/>
</dbReference>
<dbReference type="UniPathway" id="UPA00028">
    <property type="reaction ID" value="UER00004"/>
</dbReference>
<evidence type="ECO:0000256" key="2">
    <source>
        <dbReference type="ARBA" id="ARBA00013014"/>
    </source>
</evidence>
<proteinExistence type="predicted"/>
<comment type="catalytic activity">
    <reaction evidence="6">
        <text>(R)-pantoate + NADP(+) = 2-dehydropantoate + NADPH + H(+)</text>
        <dbReference type="Rhea" id="RHEA:16233"/>
        <dbReference type="ChEBI" id="CHEBI:11561"/>
        <dbReference type="ChEBI" id="CHEBI:15378"/>
        <dbReference type="ChEBI" id="CHEBI:15980"/>
        <dbReference type="ChEBI" id="CHEBI:57783"/>
        <dbReference type="ChEBI" id="CHEBI:58349"/>
        <dbReference type="EC" id="1.1.1.169"/>
    </reaction>
</comment>
<dbReference type="InterPro" id="IPR013328">
    <property type="entry name" value="6PGD_dom2"/>
</dbReference>
<dbReference type="Gene3D" id="1.10.1040.10">
    <property type="entry name" value="N-(1-d-carboxylethyl)-l-norvaline Dehydrogenase, domain 2"/>
    <property type="match status" value="1"/>
</dbReference>
<dbReference type="NCBIfam" id="NF005089">
    <property type="entry name" value="PRK06522.1-4"/>
    <property type="match status" value="1"/>
</dbReference>
<dbReference type="SUPFAM" id="SSF48179">
    <property type="entry name" value="6-phosphogluconate dehydrogenase C-terminal domain-like"/>
    <property type="match status" value="1"/>
</dbReference>
<feature type="domain" description="Ketopantoate reductase C-terminal" evidence="8">
    <location>
        <begin position="195"/>
        <end position="314"/>
    </location>
</feature>
<keyword evidence="10" id="KW-1185">Reference proteome</keyword>
<accession>A0A0K8NUJ9</accession>
<dbReference type="EC" id="1.1.1.169" evidence="2"/>
<sequence>MKVCIVGAGAIGGFLGTRLAAAGVPVAALARGATLQALRHHGWRLDGADGPLRAPVAAAADDPAALGRHDLVIVAVKGPALAAVAPQVAALRADGGLVLPAMNGVPWWFCAGRPGFEAPLASVDPGGRIGAAIPLDSVLGAVVHASTTTPEPGLVAHRMGRGLIIGEPSGGRSARAEAVGALLREAGFELTVSDDVRQDVWYKLWGNMTMNPVSAITGATLDRVLADPLVRRFCSAAMDEAAAVGARIGCPIAQSAEDRHALTARLGPIRTSMLQDVDAGRPLELDALVAAVREIAGRVGVPTPNLDALHGLARLFGRVRGLVPEDAAAGPTAA</sequence>
<dbReference type="Pfam" id="PF08546">
    <property type="entry name" value="ApbA_C"/>
    <property type="match status" value="1"/>
</dbReference>
<evidence type="ECO:0000256" key="6">
    <source>
        <dbReference type="ARBA" id="ARBA00048793"/>
    </source>
</evidence>
<dbReference type="SUPFAM" id="SSF51735">
    <property type="entry name" value="NAD(P)-binding Rossmann-fold domains"/>
    <property type="match status" value="1"/>
</dbReference>
<dbReference type="EMBL" id="BBYR01000004">
    <property type="protein sequence ID" value="GAP33944.1"/>
    <property type="molecule type" value="Genomic_DNA"/>
</dbReference>
<evidence type="ECO:0000259" key="7">
    <source>
        <dbReference type="Pfam" id="PF02558"/>
    </source>
</evidence>
<dbReference type="FunFam" id="1.10.1040.10:FF:000017">
    <property type="entry name" value="2-dehydropantoate 2-reductase"/>
    <property type="match status" value="1"/>
</dbReference>
<gene>
    <name evidence="9" type="ORF">ISF6_2786</name>
</gene>
<evidence type="ECO:0000313" key="10">
    <source>
        <dbReference type="Proteomes" id="UP000037660"/>
    </source>
</evidence>
<feature type="domain" description="Ketopantoate reductase N-terminal" evidence="7">
    <location>
        <begin position="3"/>
        <end position="168"/>
    </location>
</feature>
<dbReference type="PANTHER" id="PTHR21708">
    <property type="entry name" value="PROBABLE 2-DEHYDROPANTOATE 2-REDUCTASE"/>
    <property type="match status" value="1"/>
</dbReference>
<dbReference type="PANTHER" id="PTHR21708:SF45">
    <property type="entry name" value="2-DEHYDROPANTOATE 2-REDUCTASE"/>
    <property type="match status" value="1"/>
</dbReference>
<comment type="caution">
    <text evidence="9">The sequence shown here is derived from an EMBL/GenBank/DDBJ whole genome shotgun (WGS) entry which is preliminary data.</text>
</comment>
<dbReference type="OrthoDB" id="9796561at2"/>
<dbReference type="STRING" id="1547922.ISF6_2786"/>
<dbReference type="GO" id="GO:0005737">
    <property type="term" value="C:cytoplasm"/>
    <property type="evidence" value="ECO:0007669"/>
    <property type="project" value="TreeGrafter"/>
</dbReference>
<name>A0A0K8NUJ9_PISS1</name>
<evidence type="ECO:0000313" key="9">
    <source>
        <dbReference type="EMBL" id="GAP33944.1"/>
    </source>
</evidence>
<keyword evidence="4" id="KW-0566">Pantothenate biosynthesis</keyword>
<reference evidence="10" key="1">
    <citation type="submission" date="2015-07" db="EMBL/GenBank/DDBJ databases">
        <title>Discovery of a poly(ethylene terephthalate assimilation.</title>
        <authorList>
            <person name="Yoshida S."/>
            <person name="Hiraga K."/>
            <person name="Takehana T."/>
            <person name="Taniguchi I."/>
            <person name="Yamaji H."/>
            <person name="Maeda Y."/>
            <person name="Toyohara K."/>
            <person name="Miyamoto K."/>
            <person name="Kimura Y."/>
            <person name="Oda K."/>
        </authorList>
    </citation>
    <scope>NUCLEOTIDE SEQUENCE [LARGE SCALE GENOMIC DNA]</scope>
    <source>
        <strain evidence="10">NBRC 110686 / TISTR 2288 / 201-F6</strain>
    </source>
</reference>
<dbReference type="Proteomes" id="UP000037660">
    <property type="component" value="Unassembled WGS sequence"/>
</dbReference>
<dbReference type="Gene3D" id="3.40.50.720">
    <property type="entry name" value="NAD(P)-binding Rossmann-like Domain"/>
    <property type="match status" value="1"/>
</dbReference>
<keyword evidence="9" id="KW-0560">Oxidoreductase</keyword>
<protein>
    <recommendedName>
        <fullName evidence="3">2-dehydropantoate 2-reductase</fullName>
        <ecNumber evidence="2">1.1.1.169</ecNumber>
    </recommendedName>
    <alternativeName>
        <fullName evidence="5">Ketopantoate reductase</fullName>
    </alternativeName>
</protein>
<reference evidence="9 10" key="2">
    <citation type="journal article" date="2016" name="Science">
        <title>A bacterium that degrades and assimilates poly(ethylene terephthalate).</title>
        <authorList>
            <person name="Yoshida S."/>
            <person name="Hiraga K."/>
            <person name="Takehana T."/>
            <person name="Taniguchi I."/>
            <person name="Yamaji H."/>
            <person name="Maeda Y."/>
            <person name="Toyohara K."/>
            <person name="Miyamoto K."/>
            <person name="Kimura Y."/>
            <person name="Oda K."/>
        </authorList>
    </citation>
    <scope>NUCLEOTIDE SEQUENCE [LARGE SCALE GENOMIC DNA]</scope>
    <source>
        <strain evidence="10">NBRC 110686 / TISTR 2288 / 201-F6</strain>
    </source>
</reference>
<dbReference type="AlphaFoldDB" id="A0A0K8NUJ9"/>
<dbReference type="GO" id="GO:0015940">
    <property type="term" value="P:pantothenate biosynthetic process"/>
    <property type="evidence" value="ECO:0007669"/>
    <property type="project" value="UniProtKB-UniPathway"/>
</dbReference>
<comment type="pathway">
    <text evidence="1">Cofactor biosynthesis; (R)-pantothenate biosynthesis; (R)-pantoate from 3-methyl-2-oxobutanoate: step 2/2.</text>
</comment>
<evidence type="ECO:0000259" key="8">
    <source>
        <dbReference type="Pfam" id="PF08546"/>
    </source>
</evidence>
<organism evidence="9 10">
    <name type="scientific">Piscinibacter sakaiensis</name>
    <name type="common">Ideonella sakaiensis</name>
    <dbReference type="NCBI Taxonomy" id="1547922"/>
    <lineage>
        <taxon>Bacteria</taxon>
        <taxon>Pseudomonadati</taxon>
        <taxon>Pseudomonadota</taxon>
        <taxon>Betaproteobacteria</taxon>
        <taxon>Burkholderiales</taxon>
        <taxon>Sphaerotilaceae</taxon>
        <taxon>Piscinibacter</taxon>
    </lineage>
</organism>
<dbReference type="GO" id="GO:0008677">
    <property type="term" value="F:2-dehydropantoate 2-reductase activity"/>
    <property type="evidence" value="ECO:0007669"/>
    <property type="project" value="UniProtKB-EC"/>
</dbReference>
<dbReference type="InterPro" id="IPR036291">
    <property type="entry name" value="NAD(P)-bd_dom_sf"/>
</dbReference>
<dbReference type="InterPro" id="IPR013752">
    <property type="entry name" value="KPA_reductase"/>
</dbReference>
<dbReference type="RefSeq" id="WP_054018106.1">
    <property type="nucleotide sequence ID" value="NZ_BBYR01000004.1"/>
</dbReference>
<evidence type="ECO:0000256" key="4">
    <source>
        <dbReference type="ARBA" id="ARBA00022655"/>
    </source>
</evidence>
<evidence type="ECO:0000256" key="1">
    <source>
        <dbReference type="ARBA" id="ARBA00004994"/>
    </source>
</evidence>
<evidence type="ECO:0000256" key="5">
    <source>
        <dbReference type="ARBA" id="ARBA00032024"/>
    </source>
</evidence>
<dbReference type="InterPro" id="IPR051402">
    <property type="entry name" value="KPR-Related"/>
</dbReference>
<dbReference type="InterPro" id="IPR008927">
    <property type="entry name" value="6-PGluconate_DH-like_C_sf"/>
</dbReference>
<dbReference type="InterPro" id="IPR013332">
    <property type="entry name" value="KPR_N"/>
</dbReference>